<evidence type="ECO:0000313" key="2">
    <source>
        <dbReference type="Proteomes" id="UP001500368"/>
    </source>
</evidence>
<proteinExistence type="predicted"/>
<organism evidence="1 2">
    <name type="scientific">Nesterenkonia rhizosphaerae</name>
    <dbReference type="NCBI Taxonomy" id="1348272"/>
    <lineage>
        <taxon>Bacteria</taxon>
        <taxon>Bacillati</taxon>
        <taxon>Actinomycetota</taxon>
        <taxon>Actinomycetes</taxon>
        <taxon>Micrococcales</taxon>
        <taxon>Micrococcaceae</taxon>
        <taxon>Nesterenkonia</taxon>
    </lineage>
</organism>
<protein>
    <recommendedName>
        <fullName evidence="3">Secreted protein</fullName>
    </recommendedName>
</protein>
<sequence>MEVLAVLLLQTLSGRLDVCELDIGSNPAFSSIQGLHGRSGILTSFGGARKDRLVLCRSRAYAESSQG</sequence>
<accession>A0ABP9G7X0</accession>
<gene>
    <name evidence="1" type="ORF">GCM10025790_19890</name>
</gene>
<evidence type="ECO:0000313" key="1">
    <source>
        <dbReference type="EMBL" id="GAA4922887.1"/>
    </source>
</evidence>
<dbReference type="EMBL" id="BAABLW010000007">
    <property type="protein sequence ID" value="GAA4922887.1"/>
    <property type="molecule type" value="Genomic_DNA"/>
</dbReference>
<dbReference type="Proteomes" id="UP001500368">
    <property type="component" value="Unassembled WGS sequence"/>
</dbReference>
<comment type="caution">
    <text evidence="1">The sequence shown here is derived from an EMBL/GenBank/DDBJ whole genome shotgun (WGS) entry which is preliminary data.</text>
</comment>
<evidence type="ECO:0008006" key="3">
    <source>
        <dbReference type="Google" id="ProtNLM"/>
    </source>
</evidence>
<name>A0ABP9G7X0_9MICC</name>
<reference evidence="2" key="1">
    <citation type="journal article" date="2019" name="Int. J. Syst. Evol. Microbiol.">
        <title>The Global Catalogue of Microorganisms (GCM) 10K type strain sequencing project: providing services to taxonomists for standard genome sequencing and annotation.</title>
        <authorList>
            <consortium name="The Broad Institute Genomics Platform"/>
            <consortium name="The Broad Institute Genome Sequencing Center for Infectious Disease"/>
            <person name="Wu L."/>
            <person name="Ma J."/>
        </authorList>
    </citation>
    <scope>NUCLEOTIDE SEQUENCE [LARGE SCALE GENOMIC DNA]</scope>
    <source>
        <strain evidence="2">JCM 19129</strain>
    </source>
</reference>
<keyword evidence="2" id="KW-1185">Reference proteome</keyword>